<dbReference type="AlphaFoldDB" id="A0A8J6P4B3"/>
<evidence type="ECO:0000256" key="1">
    <source>
        <dbReference type="SAM" id="Phobius"/>
    </source>
</evidence>
<dbReference type="Proteomes" id="UP000652681">
    <property type="component" value="Unassembled WGS sequence"/>
</dbReference>
<dbReference type="Gene3D" id="3.10.129.10">
    <property type="entry name" value="Hotdog Thioesterase"/>
    <property type="match status" value="1"/>
</dbReference>
<accession>A0A8J6P4B3</accession>
<reference evidence="2" key="1">
    <citation type="submission" date="2020-09" db="EMBL/GenBank/DDBJ databases">
        <title>Taishania pollutisoli gen. nov., sp. nov., Isolated from Tetrabromobisphenol A-Contaminated Soil.</title>
        <authorList>
            <person name="Chen Q."/>
        </authorList>
    </citation>
    <scope>NUCLEOTIDE SEQUENCE</scope>
    <source>
        <strain evidence="2">CZZ-1</strain>
    </source>
</reference>
<dbReference type="InterPro" id="IPR029069">
    <property type="entry name" value="HotDog_dom_sf"/>
</dbReference>
<comment type="caution">
    <text evidence="2">The sequence shown here is derived from an EMBL/GenBank/DDBJ whole genome shotgun (WGS) entry which is preliminary data.</text>
</comment>
<proteinExistence type="predicted"/>
<keyword evidence="1" id="KW-1133">Transmembrane helix</keyword>
<feature type="transmembrane region" description="Helical" evidence="1">
    <location>
        <begin position="67"/>
        <end position="87"/>
    </location>
</feature>
<protein>
    <submittedName>
        <fullName evidence="2">DUF4442 domain-containing protein</fullName>
    </submittedName>
</protein>
<gene>
    <name evidence="2" type="ORF">H9Y05_02375</name>
</gene>
<dbReference type="Pfam" id="PF14539">
    <property type="entry name" value="DUF4442"/>
    <property type="match status" value="1"/>
</dbReference>
<sequence>MTNSIFNPSNIREYQKRVGNPFLFKIGLMKDLPLASVIGVKLKQLNEEKCELTVPYKFLNKNPFKTTYWAVLGMSAEMASGLLLLMYTHKLKPSVSTFVTGCEAKFVKRALGKTTFRCEQGKEIAEKITRTVQTFEPEEIRCVTNAYDEQGELVAEFVFTWGIKARKPKN</sequence>
<name>A0A8J6P4B3_9FLAO</name>
<dbReference type="EMBL" id="JACVEL010000001">
    <property type="protein sequence ID" value="MBC9811312.1"/>
    <property type="molecule type" value="Genomic_DNA"/>
</dbReference>
<keyword evidence="1" id="KW-0812">Transmembrane</keyword>
<dbReference type="SUPFAM" id="SSF54637">
    <property type="entry name" value="Thioesterase/thiol ester dehydrase-isomerase"/>
    <property type="match status" value="1"/>
</dbReference>
<evidence type="ECO:0000313" key="3">
    <source>
        <dbReference type="Proteomes" id="UP000652681"/>
    </source>
</evidence>
<keyword evidence="3" id="KW-1185">Reference proteome</keyword>
<keyword evidence="1" id="KW-0472">Membrane</keyword>
<organism evidence="2 3">
    <name type="scientific">Taishania pollutisoli</name>
    <dbReference type="NCBI Taxonomy" id="2766479"/>
    <lineage>
        <taxon>Bacteria</taxon>
        <taxon>Pseudomonadati</taxon>
        <taxon>Bacteroidota</taxon>
        <taxon>Flavobacteriia</taxon>
        <taxon>Flavobacteriales</taxon>
        <taxon>Crocinitomicaceae</taxon>
        <taxon>Taishania</taxon>
    </lineage>
</organism>
<dbReference type="RefSeq" id="WP_163490502.1">
    <property type="nucleotide sequence ID" value="NZ_JACVEL010000001.1"/>
</dbReference>
<evidence type="ECO:0000313" key="2">
    <source>
        <dbReference type="EMBL" id="MBC9811312.1"/>
    </source>
</evidence>
<dbReference type="InterPro" id="IPR027961">
    <property type="entry name" value="DUF4442"/>
</dbReference>